<keyword evidence="7" id="KW-1185">Reference proteome</keyword>
<comment type="similarity">
    <text evidence="1">Belongs to the glutathione peroxidase family.</text>
</comment>
<dbReference type="AlphaFoldDB" id="A0ABD3SBH4"/>
<evidence type="ECO:0000256" key="2">
    <source>
        <dbReference type="ARBA" id="ARBA00022559"/>
    </source>
</evidence>
<dbReference type="EMBL" id="JALLPB020000081">
    <property type="protein sequence ID" value="KAL3821870.1"/>
    <property type="molecule type" value="Genomic_DNA"/>
</dbReference>
<evidence type="ECO:0000256" key="1">
    <source>
        <dbReference type="ARBA" id="ARBA00006926"/>
    </source>
</evidence>
<dbReference type="PROSITE" id="PS51355">
    <property type="entry name" value="GLUTATHIONE_PEROXID_3"/>
    <property type="match status" value="1"/>
</dbReference>
<name>A0ABD3SBH4_9STRA</name>
<dbReference type="SUPFAM" id="SSF52833">
    <property type="entry name" value="Thioredoxin-like"/>
    <property type="match status" value="1"/>
</dbReference>
<dbReference type="Proteomes" id="UP001530377">
    <property type="component" value="Unassembled WGS sequence"/>
</dbReference>
<comment type="caution">
    <text evidence="6">The sequence shown here is derived from an EMBL/GenBank/DDBJ whole genome shotgun (WGS) entry which is preliminary data.</text>
</comment>
<evidence type="ECO:0000256" key="5">
    <source>
        <dbReference type="SAM" id="SignalP"/>
    </source>
</evidence>
<dbReference type="InterPro" id="IPR036249">
    <property type="entry name" value="Thioredoxin-like_sf"/>
</dbReference>
<feature type="region of interest" description="Disordered" evidence="4">
    <location>
        <begin position="35"/>
        <end position="65"/>
    </location>
</feature>
<evidence type="ECO:0000256" key="3">
    <source>
        <dbReference type="ARBA" id="ARBA00023002"/>
    </source>
</evidence>
<dbReference type="InterPro" id="IPR000889">
    <property type="entry name" value="Glutathione_peroxidase"/>
</dbReference>
<proteinExistence type="inferred from homology"/>
<feature type="chain" id="PRO_5044895618" evidence="5">
    <location>
        <begin position="23"/>
        <end position="387"/>
    </location>
</feature>
<gene>
    <name evidence="6" type="ORF">ACHAXA_002862</name>
</gene>
<keyword evidence="2" id="KW-0575">Peroxidase</keyword>
<protein>
    <submittedName>
        <fullName evidence="6">Uncharacterized protein</fullName>
    </submittedName>
</protein>
<accession>A0ABD3SBH4</accession>
<feature type="signal peptide" evidence="5">
    <location>
        <begin position="1"/>
        <end position="22"/>
    </location>
</feature>
<dbReference type="PANTHER" id="PTHR11592:SF78">
    <property type="entry name" value="GLUTATHIONE PEROXIDASE"/>
    <property type="match status" value="1"/>
</dbReference>
<keyword evidence="5" id="KW-0732">Signal</keyword>
<dbReference type="PANTHER" id="PTHR11592">
    <property type="entry name" value="GLUTATHIONE PEROXIDASE"/>
    <property type="match status" value="1"/>
</dbReference>
<dbReference type="GO" id="GO:0004601">
    <property type="term" value="F:peroxidase activity"/>
    <property type="evidence" value="ECO:0007669"/>
    <property type="project" value="UniProtKB-KW"/>
</dbReference>
<reference evidence="6 7" key="1">
    <citation type="submission" date="2024-10" db="EMBL/GenBank/DDBJ databases">
        <title>Updated reference genomes for cyclostephanoid diatoms.</title>
        <authorList>
            <person name="Roberts W.R."/>
            <person name="Alverson A.J."/>
        </authorList>
    </citation>
    <scope>NUCLEOTIDE SEQUENCE [LARGE SCALE GENOMIC DNA]</scope>
    <source>
        <strain evidence="6 7">AJA228-03</strain>
    </source>
</reference>
<feature type="compositionally biased region" description="Low complexity" evidence="4">
    <location>
        <begin position="44"/>
        <end position="55"/>
    </location>
</feature>
<organism evidence="6 7">
    <name type="scientific">Cyclostephanos tholiformis</name>
    <dbReference type="NCBI Taxonomy" id="382380"/>
    <lineage>
        <taxon>Eukaryota</taxon>
        <taxon>Sar</taxon>
        <taxon>Stramenopiles</taxon>
        <taxon>Ochrophyta</taxon>
        <taxon>Bacillariophyta</taxon>
        <taxon>Coscinodiscophyceae</taxon>
        <taxon>Thalassiosirophycidae</taxon>
        <taxon>Stephanodiscales</taxon>
        <taxon>Stephanodiscaceae</taxon>
        <taxon>Cyclostephanos</taxon>
    </lineage>
</organism>
<dbReference type="Gene3D" id="3.40.30.10">
    <property type="entry name" value="Glutaredoxin"/>
    <property type="match status" value="1"/>
</dbReference>
<evidence type="ECO:0000313" key="6">
    <source>
        <dbReference type="EMBL" id="KAL3821870.1"/>
    </source>
</evidence>
<evidence type="ECO:0000256" key="4">
    <source>
        <dbReference type="SAM" id="MobiDB-lite"/>
    </source>
</evidence>
<evidence type="ECO:0000313" key="7">
    <source>
        <dbReference type="Proteomes" id="UP001530377"/>
    </source>
</evidence>
<sequence>MPQARGIISAATLLLATSISSATFAFTSPFNSNGLIRPRGRRTSSSSSSSSALSSARDDGGLDSSGSRRAFLATTATSAVVYAGKAILSLPANASEGDGETTTTTTTSEAFESIAARAARVSREVDEAEVARQAEEESSIQRRREISQKLKDDPRSIYDFTLPVNGKAREVAELLGQTFGGGNSFDGWSDGGEGETVLEGGKVGTRVKAILVVNMKQDDPIARKNIPELIELSSKFGKNGEFAVIMSPTDQGYYEPDTSALLRLKLEQEYGYGNTPGTILTDKVNLLGTGALPFWRWLEGSCRTPAGLGKIQANFEKFLVDGTTGRPLRRYPRKYQPYDISDDIASLIHGEPLPPAGSNFKEEWRNAAKEAENDTYRFQKGLNYFDQ</sequence>
<keyword evidence="3" id="KW-0560">Oxidoreductase</keyword>